<reference evidence="1 2" key="1">
    <citation type="journal article" date="2023" name="Plants (Basel)">
        <title>Bridging the Gap: Combining Genomics and Transcriptomics Approaches to Understand Stylosanthes scabra, an Orphan Legume from the Brazilian Caatinga.</title>
        <authorList>
            <person name="Ferreira-Neto J.R.C."/>
            <person name="da Silva M.D."/>
            <person name="Binneck E."/>
            <person name="de Melo N.F."/>
            <person name="da Silva R.H."/>
            <person name="de Melo A.L.T.M."/>
            <person name="Pandolfi V."/>
            <person name="Bustamante F.O."/>
            <person name="Brasileiro-Vidal A.C."/>
            <person name="Benko-Iseppon A.M."/>
        </authorList>
    </citation>
    <scope>NUCLEOTIDE SEQUENCE [LARGE SCALE GENOMIC DNA]</scope>
    <source>
        <tissue evidence="1">Leaves</tissue>
    </source>
</reference>
<comment type="caution">
    <text evidence="1">The sequence shown here is derived from an EMBL/GenBank/DDBJ whole genome shotgun (WGS) entry which is preliminary data.</text>
</comment>
<proteinExistence type="predicted"/>
<evidence type="ECO:0000313" key="2">
    <source>
        <dbReference type="Proteomes" id="UP001341840"/>
    </source>
</evidence>
<evidence type="ECO:0000313" key="1">
    <source>
        <dbReference type="EMBL" id="MED6185894.1"/>
    </source>
</evidence>
<keyword evidence="2" id="KW-1185">Reference proteome</keyword>
<dbReference type="Proteomes" id="UP001341840">
    <property type="component" value="Unassembled WGS sequence"/>
</dbReference>
<gene>
    <name evidence="1" type="ORF">PIB30_061518</name>
</gene>
<protein>
    <submittedName>
        <fullName evidence="1">Uncharacterized protein</fullName>
    </submittedName>
</protein>
<organism evidence="1 2">
    <name type="scientific">Stylosanthes scabra</name>
    <dbReference type="NCBI Taxonomy" id="79078"/>
    <lineage>
        <taxon>Eukaryota</taxon>
        <taxon>Viridiplantae</taxon>
        <taxon>Streptophyta</taxon>
        <taxon>Embryophyta</taxon>
        <taxon>Tracheophyta</taxon>
        <taxon>Spermatophyta</taxon>
        <taxon>Magnoliopsida</taxon>
        <taxon>eudicotyledons</taxon>
        <taxon>Gunneridae</taxon>
        <taxon>Pentapetalae</taxon>
        <taxon>rosids</taxon>
        <taxon>fabids</taxon>
        <taxon>Fabales</taxon>
        <taxon>Fabaceae</taxon>
        <taxon>Papilionoideae</taxon>
        <taxon>50 kb inversion clade</taxon>
        <taxon>dalbergioids sensu lato</taxon>
        <taxon>Dalbergieae</taxon>
        <taxon>Pterocarpus clade</taxon>
        <taxon>Stylosanthes</taxon>
    </lineage>
</organism>
<sequence length="159" mass="17495">MFISFPNLSSHSRSHLHCIIPQCWFRSASSPPITLIREGTTHPSFFQPPRPTLPFPRYALPQIIPNCAVVVAMATPPFKHTDAEKQVEAATEKNYVKSVKDIPPNLSRDEILTQKSVYGNGRTSIVVGAEIVEVGERGLDGFGKVTNIGMLVEVLGVRT</sequence>
<accession>A0ABU6WKS0</accession>
<dbReference type="EMBL" id="JASCZI010181801">
    <property type="protein sequence ID" value="MED6185894.1"/>
    <property type="molecule type" value="Genomic_DNA"/>
</dbReference>
<name>A0ABU6WKS0_9FABA</name>